<organism evidence="4 5">
    <name type="scientific">Myotis myotis</name>
    <name type="common">Greater mouse-eared bat</name>
    <name type="synonym">Vespertilio myotis</name>
    <dbReference type="NCBI Taxonomy" id="51298"/>
    <lineage>
        <taxon>Eukaryota</taxon>
        <taxon>Metazoa</taxon>
        <taxon>Chordata</taxon>
        <taxon>Craniata</taxon>
        <taxon>Vertebrata</taxon>
        <taxon>Euteleostomi</taxon>
        <taxon>Mammalia</taxon>
        <taxon>Eutheria</taxon>
        <taxon>Laurasiatheria</taxon>
        <taxon>Chiroptera</taxon>
        <taxon>Yangochiroptera</taxon>
        <taxon>Vespertilionidae</taxon>
        <taxon>Myotis</taxon>
    </lineage>
</organism>
<dbReference type="AlphaFoldDB" id="A0A7J7TKM1"/>
<evidence type="ECO:0000313" key="5">
    <source>
        <dbReference type="Proteomes" id="UP000527355"/>
    </source>
</evidence>
<dbReference type="InterPro" id="IPR053054">
    <property type="entry name" value="DNA_repair-scaffolding"/>
</dbReference>
<evidence type="ECO:0000259" key="2">
    <source>
        <dbReference type="Pfam" id="PF14950"/>
    </source>
</evidence>
<dbReference type="PANTHER" id="PTHR34347:SF1">
    <property type="entry name" value="DNA REPAIR-SCAFFOLDING PROTEIN"/>
    <property type="match status" value="1"/>
</dbReference>
<keyword evidence="5" id="KW-1185">Reference proteome</keyword>
<dbReference type="PANTHER" id="PTHR34347">
    <property type="entry name" value="DNA REPAIR-SCAFFOLDING PROTEIN SPIDR"/>
    <property type="match status" value="1"/>
</dbReference>
<dbReference type="GO" id="GO:0070202">
    <property type="term" value="P:regulation of establishment of protein localization to chromosome"/>
    <property type="evidence" value="ECO:0007669"/>
    <property type="project" value="TreeGrafter"/>
</dbReference>
<dbReference type="Proteomes" id="UP000527355">
    <property type="component" value="Unassembled WGS sequence"/>
</dbReference>
<reference evidence="4 5" key="1">
    <citation type="journal article" date="2020" name="Nature">
        <title>Six reference-quality genomes reveal evolution of bat adaptations.</title>
        <authorList>
            <person name="Jebb D."/>
            <person name="Huang Z."/>
            <person name="Pippel M."/>
            <person name="Hughes G.M."/>
            <person name="Lavrichenko K."/>
            <person name="Devanna P."/>
            <person name="Winkler S."/>
            <person name="Jermiin L.S."/>
            <person name="Skirmuntt E.C."/>
            <person name="Katzourakis A."/>
            <person name="Burkitt-Gray L."/>
            <person name="Ray D.A."/>
            <person name="Sullivan K.A.M."/>
            <person name="Roscito J.G."/>
            <person name="Kirilenko B.M."/>
            <person name="Davalos L.M."/>
            <person name="Corthals A.P."/>
            <person name="Power M.L."/>
            <person name="Jones G."/>
            <person name="Ransome R.D."/>
            <person name="Dechmann D.K.N."/>
            <person name="Locatelli A.G."/>
            <person name="Puechmaille S.J."/>
            <person name="Fedrigo O."/>
            <person name="Jarvis E.D."/>
            <person name="Hiller M."/>
            <person name="Vernes S.C."/>
            <person name="Myers E.W."/>
            <person name="Teeling E.C."/>
        </authorList>
    </citation>
    <scope>NUCLEOTIDE SEQUENCE [LARGE SCALE GENOMIC DNA]</scope>
    <source>
        <strain evidence="4">MMyoMyo1</strain>
        <tissue evidence="4">Flight muscle</tissue>
    </source>
</reference>
<feature type="region of interest" description="Disordered" evidence="1">
    <location>
        <begin position="81"/>
        <end position="265"/>
    </location>
</feature>
<dbReference type="Pfam" id="PF14950">
    <property type="entry name" value="DUF4502"/>
    <property type="match status" value="1"/>
</dbReference>
<sequence>MPGRGGSRGPKRKRNRDLVEYPSFPGECPPQSRRAGLRAVGATASLAEAWLRCEEGFQDSPGTRSLAAEKKTIIEKHLELFASPKKETTTSKSASGLTDITWSSSGSDQSDEDELQFVDWERDSDREDTNDENEFEDSESAAEDGESAAEISDCASCASSHSLTSEERVSELPKTSSTEILEYSSDGESKDNSENGFFIESESSRKHPVEFGSDGGKVMDRRVIPRVKPTDSILYTPEKQMKLPRTPEKSANKKQLSRGGLAERLNGLQNRERSAISLWRHQCVSYQKTLSGSRSGVLTVKILELHEECTIQVAMCEQLVGLQAGDSSQGEASGPGLKVLFTKETAHHLRGQPQDIIHIYPPWSLTPSLFRGFLMLPRPVATCLLPIPYANTPLPPRFCYVLTAHPTLGQIDIIEDPVSKLYQPPAPCSLREILQTGDLGTRCSFYARVIYQRPLLSSMLLEQREIWLTVTDVTLQAQDESPSGFPRTLPVCVTSSCVLGQEVLEELAKAAPHSFFFRDALRDQGRLVCGERTVLSLPEPVLDVALGTRSCELPGPVRLDGLDSVTQVNCICSVQGTVVAVDESTAFSWPVCDRCGSQRLEQSPEDSDRGAFSCADCSRVVTSPGLRRHLQVFLACPARPQCTVRVKLMQSSIASILRFAAGEDGGYEVNSVIGKEVGWLNCFVQSITTHPTSCLGLEEIELLGERASSGTTGSPGRL</sequence>
<dbReference type="GO" id="GO:0000228">
    <property type="term" value="C:nuclear chromosome"/>
    <property type="evidence" value="ECO:0007669"/>
    <property type="project" value="TreeGrafter"/>
</dbReference>
<feature type="compositionally biased region" description="Acidic residues" evidence="1">
    <location>
        <begin position="128"/>
        <end position="147"/>
    </location>
</feature>
<dbReference type="EMBL" id="JABWUV010000016">
    <property type="protein sequence ID" value="KAF6300923.1"/>
    <property type="molecule type" value="Genomic_DNA"/>
</dbReference>
<evidence type="ECO:0000259" key="3">
    <source>
        <dbReference type="Pfam" id="PF14951"/>
    </source>
</evidence>
<comment type="caution">
    <text evidence="4">The sequence shown here is derived from an EMBL/GenBank/DDBJ whole genome shotgun (WGS) entry which is preliminary data.</text>
</comment>
<dbReference type="GO" id="GO:0005654">
    <property type="term" value="C:nucleoplasm"/>
    <property type="evidence" value="ECO:0007669"/>
    <property type="project" value="TreeGrafter"/>
</dbReference>
<feature type="domain" description="DUF4503" evidence="3">
    <location>
        <begin position="391"/>
        <end position="702"/>
    </location>
</feature>
<dbReference type="VEuPathDB" id="HostDB:GeneID_118671012"/>
<dbReference type="GO" id="GO:0000724">
    <property type="term" value="P:double-strand break repair via homologous recombination"/>
    <property type="evidence" value="ECO:0007669"/>
    <property type="project" value="TreeGrafter"/>
</dbReference>
<feature type="domain" description="DUF4502" evidence="2">
    <location>
        <begin position="11"/>
        <end position="363"/>
    </location>
</feature>
<feature type="compositionally biased region" description="Basic and acidic residues" evidence="1">
    <location>
        <begin position="239"/>
        <end position="251"/>
    </location>
</feature>
<evidence type="ECO:0000313" key="4">
    <source>
        <dbReference type="EMBL" id="KAF6300923.1"/>
    </source>
</evidence>
<name>A0A7J7TKM1_MYOMY</name>
<gene>
    <name evidence="4" type="ORF">mMyoMyo1_018255</name>
</gene>
<protein>
    <submittedName>
        <fullName evidence="4">Scaffold protein involved in DNA repair</fullName>
    </submittedName>
</protein>
<proteinExistence type="predicted"/>
<feature type="compositionally biased region" description="Polar residues" evidence="1">
    <location>
        <begin position="90"/>
        <end position="102"/>
    </location>
</feature>
<evidence type="ECO:0000256" key="1">
    <source>
        <dbReference type="SAM" id="MobiDB-lite"/>
    </source>
</evidence>
<dbReference type="Pfam" id="PF14951">
    <property type="entry name" value="DUF4503"/>
    <property type="match status" value="1"/>
</dbReference>
<dbReference type="InterPro" id="IPR028026">
    <property type="entry name" value="DUF4502"/>
</dbReference>
<dbReference type="InterPro" id="IPR028032">
    <property type="entry name" value="DUF4503"/>
</dbReference>
<feature type="region of interest" description="Disordered" evidence="1">
    <location>
        <begin position="1"/>
        <end position="34"/>
    </location>
</feature>
<accession>A0A7J7TKM1</accession>